<dbReference type="AlphaFoldDB" id="A0A5E8BUC2"/>
<gene>
    <name evidence="2" type="ORF">SAPINGB_P004208</name>
</gene>
<feature type="compositionally biased region" description="Low complexity" evidence="1">
    <location>
        <begin position="218"/>
        <end position="227"/>
    </location>
</feature>
<evidence type="ECO:0000256" key="1">
    <source>
        <dbReference type="SAM" id="MobiDB-lite"/>
    </source>
</evidence>
<feature type="region of interest" description="Disordered" evidence="1">
    <location>
        <begin position="121"/>
        <end position="342"/>
    </location>
</feature>
<evidence type="ECO:0000313" key="2">
    <source>
        <dbReference type="EMBL" id="VVT54701.1"/>
    </source>
</evidence>
<sequence length="565" mass="61929">MPQDPSPAGSQEKNLVAGNTDSVDNHTSETGTSETKNTSRSKRRTRNTPVFTSRFVSQPVIPSSHIAGVTTPPISPIESAPGSEASRDSSINKSLDSVPVVKPKVPLPLPLPLTLTLPTTTTTTTHTSVPIPILVPAPDKSTSKSPLKSPAKFKSPALPTKGPTCASGSVQPHHHPTRRLRSRPISPASCEQLPNPGKRISPRKISQKCPVSPKPNSPKKSIISSPKGGILPKSPVTPVKRKQASRASSSSSSPLVSPSLSLSSPRKRLKTESVKPPQSLGSRAEHKEEEEEKEDNDEAPTKNSFDPTTQPATTTSKHRLIKSGLPLANTPTRPNHSGKTLPGRSGIPYIGISVFDKNLILDLDLFFLNNPRPPFPIQSLPPPLHSGCCGRPVDSSRTPLFDNLGCFALGAHYGQNCHFFHINNIHNWFSLCLAETRLANFYRFFLDAISLQDWMLDRRPWDFVCRHRAECLFDVSLQNASWSHFKRVFPRSFVASPEELARYCASPQTAPLAPARSYYRFEHDGLIISRNVNPSLGVNEDFEQSFLPPSKYPTEMYQVGVLLCF</sequence>
<dbReference type="Proteomes" id="UP000398389">
    <property type="component" value="Unassembled WGS sequence"/>
</dbReference>
<feature type="compositionally biased region" description="Low complexity" evidence="1">
    <location>
        <begin position="248"/>
        <end position="264"/>
    </location>
</feature>
<evidence type="ECO:0000313" key="3">
    <source>
        <dbReference type="Proteomes" id="UP000398389"/>
    </source>
</evidence>
<dbReference type="GeneID" id="43583023"/>
<keyword evidence="3" id="KW-1185">Reference proteome</keyword>
<accession>A0A5E8BUC2</accession>
<feature type="compositionally biased region" description="Polar residues" evidence="1">
    <location>
        <begin position="329"/>
        <end position="338"/>
    </location>
</feature>
<feature type="compositionally biased region" description="Polar residues" evidence="1">
    <location>
        <begin position="8"/>
        <end position="22"/>
    </location>
</feature>
<feature type="compositionally biased region" description="Acidic residues" evidence="1">
    <location>
        <begin position="288"/>
        <end position="298"/>
    </location>
</feature>
<name>A0A5E8BUC2_9ASCO</name>
<feature type="compositionally biased region" description="Polar residues" evidence="1">
    <location>
        <begin position="301"/>
        <end position="315"/>
    </location>
</feature>
<organism evidence="2 3">
    <name type="scientific">Magnusiomyces paraingens</name>
    <dbReference type="NCBI Taxonomy" id="2606893"/>
    <lineage>
        <taxon>Eukaryota</taxon>
        <taxon>Fungi</taxon>
        <taxon>Dikarya</taxon>
        <taxon>Ascomycota</taxon>
        <taxon>Saccharomycotina</taxon>
        <taxon>Dipodascomycetes</taxon>
        <taxon>Dipodascales</taxon>
        <taxon>Dipodascaceae</taxon>
        <taxon>Magnusiomyces</taxon>
    </lineage>
</organism>
<proteinExistence type="predicted"/>
<feature type="compositionally biased region" description="Basic residues" evidence="1">
    <location>
        <begin position="172"/>
        <end position="182"/>
    </location>
</feature>
<feature type="region of interest" description="Disordered" evidence="1">
    <location>
        <begin position="1"/>
        <end position="107"/>
    </location>
</feature>
<reference evidence="2 3" key="1">
    <citation type="submission" date="2019-09" db="EMBL/GenBank/DDBJ databases">
        <authorList>
            <person name="Brejova B."/>
        </authorList>
    </citation>
    <scope>NUCLEOTIDE SEQUENCE [LARGE SCALE GENOMIC DNA]</scope>
</reference>
<dbReference type="EMBL" id="CABVLU010000003">
    <property type="protein sequence ID" value="VVT54701.1"/>
    <property type="molecule type" value="Genomic_DNA"/>
</dbReference>
<dbReference type="RefSeq" id="XP_031854814.1">
    <property type="nucleotide sequence ID" value="XM_031998923.1"/>
</dbReference>
<protein>
    <submittedName>
        <fullName evidence="2">Uncharacterized protein</fullName>
    </submittedName>
</protein>